<evidence type="ECO:0000256" key="1">
    <source>
        <dbReference type="ARBA" id="ARBA00002175"/>
    </source>
</evidence>
<dbReference type="Gene3D" id="3.30.1370.70">
    <property type="entry name" value="Scaffold protein Nfu/NifU, N-terminal domain"/>
    <property type="match status" value="1"/>
</dbReference>
<dbReference type="InterPro" id="IPR036498">
    <property type="entry name" value="Nfu/NifU_N_sf"/>
</dbReference>
<dbReference type="GO" id="GO:0016226">
    <property type="term" value="P:iron-sulfur cluster assembly"/>
    <property type="evidence" value="ECO:0007669"/>
    <property type="project" value="InterPro"/>
</dbReference>
<proteinExistence type="inferred from homology"/>
<comment type="function">
    <text evidence="1">Molecular scaffold for [Fe-S] cluster assembly of mitochondrial iron-sulfur proteins.</text>
</comment>
<name>W2SZ91_NECAM</name>
<dbReference type="GO" id="GO:0005739">
    <property type="term" value="C:mitochondrion"/>
    <property type="evidence" value="ECO:0007669"/>
    <property type="project" value="TreeGrafter"/>
</dbReference>
<evidence type="ECO:0000259" key="5">
    <source>
        <dbReference type="SMART" id="SM00932"/>
    </source>
</evidence>
<evidence type="ECO:0000256" key="4">
    <source>
        <dbReference type="SAM" id="MobiDB-lite"/>
    </source>
</evidence>
<evidence type="ECO:0000313" key="7">
    <source>
        <dbReference type="Proteomes" id="UP000053676"/>
    </source>
</evidence>
<dbReference type="FunFam" id="3.30.300.130:FF:000001">
    <property type="entry name" value="NFU1 iron-sulfur cluster scaffold"/>
    <property type="match status" value="1"/>
</dbReference>
<feature type="domain" description="Scaffold protein Nfu/NifU N-terminal" evidence="5">
    <location>
        <begin position="511"/>
        <end position="599"/>
    </location>
</feature>
<gene>
    <name evidence="6" type="ORF">NECAME_13106</name>
</gene>
<evidence type="ECO:0000256" key="3">
    <source>
        <dbReference type="ARBA" id="ARBA00018782"/>
    </source>
</evidence>
<dbReference type="InterPro" id="IPR001075">
    <property type="entry name" value="NIF_FeS_clus_asmbl_NifU_C"/>
</dbReference>
<dbReference type="GO" id="GO:0005506">
    <property type="term" value="F:iron ion binding"/>
    <property type="evidence" value="ECO:0007669"/>
    <property type="project" value="InterPro"/>
</dbReference>
<feature type="compositionally biased region" description="Polar residues" evidence="4">
    <location>
        <begin position="421"/>
        <end position="433"/>
    </location>
</feature>
<feature type="compositionally biased region" description="Pro residues" evidence="4">
    <location>
        <begin position="44"/>
        <end position="53"/>
    </location>
</feature>
<dbReference type="EMBL" id="KI660375">
    <property type="protein sequence ID" value="ETN74266.1"/>
    <property type="molecule type" value="Genomic_DNA"/>
</dbReference>
<dbReference type="PANTHER" id="PTHR11178">
    <property type="entry name" value="IRON-SULFUR CLUSTER SCAFFOLD PROTEIN NFU-RELATED"/>
    <property type="match status" value="1"/>
</dbReference>
<dbReference type="InterPro" id="IPR014824">
    <property type="entry name" value="Nfu/NifU_N"/>
</dbReference>
<dbReference type="SMART" id="SM00932">
    <property type="entry name" value="Nfu_N"/>
    <property type="match status" value="1"/>
</dbReference>
<sequence length="719" mass="76846">MQLFDVVNVMNNVNIVPSSVSSSPPLTVTSAGANSSSRCTMGSPPTPIAPPPGFSALASEVGKSLSADHPPADIIPSPLNSAPAASLGSLPSVDSLTTPTGAGNDLSSMQFLDENTRAKLAEIWGTGKQDQSSQEQAWGNQVLLNSFPNLSIGSSSTDWTSAPSESLFMSSPSSKVAASVPSNPQITSTYQPSTTFVTTTTGNDWALTSNKQLPLYARPQVTTFADIYSLPFLLMVFLAFFPYGKVLQMRVPSVHSHSLSSTVSSSVSSRTYNSSTNNQPENNVLFNQLAAQLLIQQQGSSSNPVASAQSYYPSPSYTDPAIIGMGHLSTSSGNSGNPASVVQPIKSAYTNPYQGASNEYESLNTLLNSSFGHHQNGDFNISHQSSTYPSSPSGGRALTASRIQASTGAFAPPPGFGAVATSQSTGIGSANTTVPPPSLRPYYNTQMPPPAGLPLQPSQHASFANFNRVILQVYYCPFFVPTGAMNLTRFSRGLFNLLKTSKSSGLRSLYIQVQDTPNPLSLKFLPGQTILDNPRTYEYTSVASAKDSPLAMELFCVDGVKSVFLGQDFITITKKDEETDWATMRAEIFSTIANFIESGKPVIRQNGSAPVHEDTEINENDDDTVAMIKELLDSRVRPMVQEDGGDVTYMGFEDGTVKLKLKGSCTGCPSSSVTLKSGIQNMLQFYVPEVKEVVEVTDESDDLAQRELEKFEKSRGIVD</sequence>
<dbReference type="GO" id="GO:0051536">
    <property type="term" value="F:iron-sulfur cluster binding"/>
    <property type="evidence" value="ECO:0007669"/>
    <property type="project" value="InterPro"/>
</dbReference>
<dbReference type="Gene3D" id="3.30.300.130">
    <property type="entry name" value="Fe-S cluster assembly (FSCA)"/>
    <property type="match status" value="1"/>
</dbReference>
<dbReference type="PANTHER" id="PTHR11178:SF1">
    <property type="entry name" value="NFU1 IRON-SULFUR CLUSTER SCAFFOLD HOMOLOG, MITOCHONDRIAL"/>
    <property type="match status" value="1"/>
</dbReference>
<dbReference type="OrthoDB" id="565552at2759"/>
<feature type="region of interest" description="Disordered" evidence="4">
    <location>
        <begin position="421"/>
        <end position="450"/>
    </location>
</feature>
<dbReference type="Pfam" id="PF08712">
    <property type="entry name" value="Nfu_N"/>
    <property type="match status" value="1"/>
</dbReference>
<dbReference type="AlphaFoldDB" id="W2SZ91"/>
<organism evidence="6 7">
    <name type="scientific">Necator americanus</name>
    <name type="common">Human hookworm</name>
    <dbReference type="NCBI Taxonomy" id="51031"/>
    <lineage>
        <taxon>Eukaryota</taxon>
        <taxon>Metazoa</taxon>
        <taxon>Ecdysozoa</taxon>
        <taxon>Nematoda</taxon>
        <taxon>Chromadorea</taxon>
        <taxon>Rhabditida</taxon>
        <taxon>Rhabditina</taxon>
        <taxon>Rhabditomorpha</taxon>
        <taxon>Strongyloidea</taxon>
        <taxon>Ancylostomatidae</taxon>
        <taxon>Bunostominae</taxon>
        <taxon>Necator</taxon>
    </lineage>
</organism>
<accession>W2SZ91</accession>
<dbReference type="SUPFAM" id="SSF110836">
    <property type="entry name" value="Hypothetical protein SAV1430"/>
    <property type="match status" value="1"/>
</dbReference>
<dbReference type="STRING" id="51031.W2SZ91"/>
<evidence type="ECO:0000256" key="2">
    <source>
        <dbReference type="ARBA" id="ARBA00006420"/>
    </source>
</evidence>
<protein>
    <recommendedName>
        <fullName evidence="3">NFU1 iron-sulfur cluster scaffold homolog, mitochondrial</fullName>
    </recommendedName>
</protein>
<dbReference type="Proteomes" id="UP000053676">
    <property type="component" value="Unassembled WGS sequence"/>
</dbReference>
<feature type="compositionally biased region" description="Polar residues" evidence="4">
    <location>
        <begin position="26"/>
        <end position="40"/>
    </location>
</feature>
<comment type="similarity">
    <text evidence="2">Belongs to the NifU family.</text>
</comment>
<keyword evidence="7" id="KW-1185">Reference proteome</keyword>
<dbReference type="FunFam" id="3.30.1370.70:FF:000001">
    <property type="entry name" value="NifU-like protein 4, mitochondrial"/>
    <property type="match status" value="1"/>
</dbReference>
<evidence type="ECO:0000313" key="6">
    <source>
        <dbReference type="EMBL" id="ETN74266.1"/>
    </source>
</evidence>
<dbReference type="KEGG" id="nai:NECAME_13106"/>
<dbReference type="Pfam" id="PF01106">
    <property type="entry name" value="NifU"/>
    <property type="match status" value="1"/>
</dbReference>
<reference evidence="7" key="1">
    <citation type="journal article" date="2014" name="Nat. Genet.">
        <title>Genome of the human hookworm Necator americanus.</title>
        <authorList>
            <person name="Tang Y.T."/>
            <person name="Gao X."/>
            <person name="Rosa B.A."/>
            <person name="Abubucker S."/>
            <person name="Hallsworth-Pepin K."/>
            <person name="Martin J."/>
            <person name="Tyagi R."/>
            <person name="Heizer E."/>
            <person name="Zhang X."/>
            <person name="Bhonagiri-Palsikar V."/>
            <person name="Minx P."/>
            <person name="Warren W.C."/>
            <person name="Wang Q."/>
            <person name="Zhan B."/>
            <person name="Hotez P.J."/>
            <person name="Sternberg P.W."/>
            <person name="Dougall A."/>
            <person name="Gaze S.T."/>
            <person name="Mulvenna J."/>
            <person name="Sotillo J."/>
            <person name="Ranganathan S."/>
            <person name="Rabelo E.M."/>
            <person name="Wilson R.K."/>
            <person name="Felgner P.L."/>
            <person name="Bethony J."/>
            <person name="Hawdon J.M."/>
            <person name="Gasser R.B."/>
            <person name="Loukas A."/>
            <person name="Mitreva M."/>
        </authorList>
    </citation>
    <scope>NUCLEOTIDE SEQUENCE [LARGE SCALE GENOMIC DNA]</scope>
</reference>
<dbReference type="SUPFAM" id="SSF117916">
    <property type="entry name" value="Fe-S cluster assembly (FSCA) domain-like"/>
    <property type="match status" value="1"/>
</dbReference>
<feature type="region of interest" description="Disordered" evidence="4">
    <location>
        <begin position="19"/>
        <end position="57"/>
    </location>
</feature>
<dbReference type="InterPro" id="IPR034904">
    <property type="entry name" value="FSCA_dom_sf"/>
</dbReference>